<reference evidence="1" key="1">
    <citation type="submission" date="2016-05" db="EMBL/GenBank/DDBJ databases">
        <authorList>
            <person name="Lavstsen T."/>
            <person name="Jespersen J.S."/>
        </authorList>
    </citation>
    <scope>NUCLEOTIDE SEQUENCE</scope>
    <source>
        <tissue evidence="1">Brain</tissue>
    </source>
</reference>
<feature type="non-terminal residue" evidence="1">
    <location>
        <position position="1"/>
    </location>
</feature>
<dbReference type="AlphaFoldDB" id="A0A1A8EPB1"/>
<gene>
    <name evidence="1" type="primary">Nfu_g_1_017019</name>
</gene>
<sequence length="48" mass="5703">SGPKRCVDLPSNSSRKSREVPIKEVFIMLTFSQWLWLYCPKFKGWLSR</sequence>
<accession>A0A1A8EPB1</accession>
<feature type="non-terminal residue" evidence="1">
    <location>
        <position position="48"/>
    </location>
</feature>
<reference evidence="1" key="2">
    <citation type="submission" date="2016-06" db="EMBL/GenBank/DDBJ databases">
        <title>The genome of a short-lived fish provides insights into sex chromosome evolution and the genetic control of aging.</title>
        <authorList>
            <person name="Reichwald K."/>
            <person name="Felder M."/>
            <person name="Petzold A."/>
            <person name="Koch P."/>
            <person name="Groth M."/>
            <person name="Platzer M."/>
        </authorList>
    </citation>
    <scope>NUCLEOTIDE SEQUENCE</scope>
    <source>
        <tissue evidence="1">Brain</tissue>
    </source>
</reference>
<evidence type="ECO:0000313" key="1">
    <source>
        <dbReference type="EMBL" id="SBQ49005.1"/>
    </source>
</evidence>
<proteinExistence type="predicted"/>
<dbReference type="EMBL" id="HAEB01002478">
    <property type="protein sequence ID" value="SBQ49005.1"/>
    <property type="molecule type" value="Transcribed_RNA"/>
</dbReference>
<protein>
    <submittedName>
        <fullName evidence="1">Uncharacterized protein</fullName>
    </submittedName>
</protein>
<organism evidence="1">
    <name type="scientific">Nothobranchius korthausae</name>
    <dbReference type="NCBI Taxonomy" id="1143690"/>
    <lineage>
        <taxon>Eukaryota</taxon>
        <taxon>Metazoa</taxon>
        <taxon>Chordata</taxon>
        <taxon>Craniata</taxon>
        <taxon>Vertebrata</taxon>
        <taxon>Euteleostomi</taxon>
        <taxon>Actinopterygii</taxon>
        <taxon>Neopterygii</taxon>
        <taxon>Teleostei</taxon>
        <taxon>Neoteleostei</taxon>
        <taxon>Acanthomorphata</taxon>
        <taxon>Ovalentaria</taxon>
        <taxon>Atherinomorphae</taxon>
        <taxon>Cyprinodontiformes</taxon>
        <taxon>Nothobranchiidae</taxon>
        <taxon>Nothobranchius</taxon>
    </lineage>
</organism>
<name>A0A1A8EPB1_9TELE</name>